<sequence length="45" mass="5066">MPVHAGNRAYAMMGGIVVGTALTILFLRALYVAWFWIPREVEQTD</sequence>
<accession>A0A2L1KMG3</accession>
<organism evidence="2">
    <name type="scientific">Enterobacter cloacae</name>
    <dbReference type="NCBI Taxonomy" id="550"/>
    <lineage>
        <taxon>Bacteria</taxon>
        <taxon>Pseudomonadati</taxon>
        <taxon>Pseudomonadota</taxon>
        <taxon>Gammaproteobacteria</taxon>
        <taxon>Enterobacterales</taxon>
        <taxon>Enterobacteriaceae</taxon>
        <taxon>Enterobacter</taxon>
        <taxon>Enterobacter cloacae complex</taxon>
    </lineage>
</organism>
<dbReference type="AlphaFoldDB" id="A0A2L1KMG3"/>
<keyword evidence="2" id="KW-0614">Plasmid</keyword>
<geneLocation type="plasmid" evidence="2">
    <name>p30860-HI2</name>
</geneLocation>
<name>A0A2L1KMG3_ENTCL</name>
<protein>
    <submittedName>
        <fullName evidence="2">Uncharacterized protein</fullName>
    </submittedName>
</protein>
<keyword evidence="1" id="KW-1133">Transmembrane helix</keyword>
<evidence type="ECO:0000313" key="2">
    <source>
        <dbReference type="EMBL" id="AVE23627.1"/>
    </source>
</evidence>
<proteinExistence type="predicted"/>
<feature type="transmembrane region" description="Helical" evidence="1">
    <location>
        <begin position="12"/>
        <end position="37"/>
    </location>
</feature>
<keyword evidence="1" id="KW-0472">Membrane</keyword>
<dbReference type="EMBL" id="MF344580">
    <property type="protein sequence ID" value="AVE23627.1"/>
    <property type="molecule type" value="Genomic_DNA"/>
</dbReference>
<reference evidence="2" key="1">
    <citation type="submission" date="2017-06" db="EMBL/GenBank/DDBJ databases">
        <title>Complete sequence of p30860-HI2.</title>
        <authorList>
            <person name="Jiang X."/>
            <person name="Feng J."/>
            <person name="Zeng L."/>
            <person name="Zhang D."/>
            <person name="Zhan Z."/>
            <person name="Zhao Y."/>
            <person name="Luo W."/>
            <person name="Zhou D."/>
        </authorList>
    </citation>
    <scope>NUCLEOTIDE SEQUENCE</scope>
    <source>
        <strain evidence="2">30860</strain>
        <plasmid evidence="2">p30860-HI2</plasmid>
    </source>
</reference>
<evidence type="ECO:0000256" key="1">
    <source>
        <dbReference type="SAM" id="Phobius"/>
    </source>
</evidence>
<keyword evidence="1" id="KW-0812">Transmembrane</keyword>